<evidence type="ECO:0000256" key="6">
    <source>
        <dbReference type="ARBA" id="ARBA00022827"/>
    </source>
</evidence>
<dbReference type="PROSITE" id="PS01281">
    <property type="entry name" value="GIDA_2"/>
    <property type="match status" value="1"/>
</dbReference>
<protein>
    <recommendedName>
        <fullName evidence="3 10">tRNA uridine 5-carboxymethylaminomethyl modification enzyme MnmG</fullName>
    </recommendedName>
    <alternativeName>
        <fullName evidence="9 10">Glucose-inhibited division protein A</fullName>
    </alternativeName>
</protein>
<dbReference type="RefSeq" id="WP_021285023.1">
    <property type="nucleotide sequence ID" value="NZ_JAGGLL010000032.1"/>
</dbReference>
<dbReference type="InterPro" id="IPR047001">
    <property type="entry name" value="MnmG_C_subdom"/>
</dbReference>
<evidence type="ECO:0000256" key="8">
    <source>
        <dbReference type="ARBA" id="ARBA00025948"/>
    </source>
</evidence>
<keyword evidence="14" id="KW-1185">Reference proteome</keyword>
<dbReference type="Pfam" id="PF13932">
    <property type="entry name" value="SAM_GIDA_C"/>
    <property type="match status" value="1"/>
</dbReference>
<feature type="binding site" evidence="10">
    <location>
        <begin position="273"/>
        <end position="287"/>
    </location>
    <ligand>
        <name>NAD(+)</name>
        <dbReference type="ChEBI" id="CHEBI:57540"/>
    </ligand>
</feature>
<dbReference type="EMBL" id="JAGGLL010000032">
    <property type="protein sequence ID" value="MBP2023568.1"/>
    <property type="molecule type" value="Genomic_DNA"/>
</dbReference>
<feature type="domain" description="tRNA uridine 5-carboxymethylaminomethyl modification enzyme C-terminal subdomain" evidence="12">
    <location>
        <begin position="545"/>
        <end position="616"/>
    </location>
</feature>
<evidence type="ECO:0000256" key="9">
    <source>
        <dbReference type="ARBA" id="ARBA00031800"/>
    </source>
</evidence>
<dbReference type="SUPFAM" id="SSF51905">
    <property type="entry name" value="FAD/NAD(P)-binding domain"/>
    <property type="match status" value="1"/>
</dbReference>
<gene>
    <name evidence="10" type="primary">mnmG</name>
    <name evidence="10" type="synonym">gidA</name>
    <name evidence="13" type="ORF">J2Z44_003406</name>
</gene>
<dbReference type="InterPro" id="IPR026904">
    <property type="entry name" value="MnmG_C"/>
</dbReference>
<comment type="caution">
    <text evidence="13">The sequence shown here is derived from an EMBL/GenBank/DDBJ whole genome shotgun (WGS) entry which is preliminary data.</text>
</comment>
<dbReference type="Gene3D" id="3.50.50.60">
    <property type="entry name" value="FAD/NAD(P)-binding domain"/>
    <property type="match status" value="2"/>
</dbReference>
<comment type="subcellular location">
    <subcellularLocation>
        <location evidence="10">Cytoplasm</location>
    </subcellularLocation>
</comment>
<comment type="cofactor">
    <cofactor evidence="1 10">
        <name>FAD</name>
        <dbReference type="ChEBI" id="CHEBI:57692"/>
    </cofactor>
</comment>
<dbReference type="Gene3D" id="1.10.150.570">
    <property type="entry name" value="GidA associated domain, C-terminal subdomain"/>
    <property type="match status" value="1"/>
</dbReference>
<evidence type="ECO:0000256" key="11">
    <source>
        <dbReference type="SAM" id="Coils"/>
    </source>
</evidence>
<sequence>MKYVAGDYDVVVIGAGHAGCEAALATARMNCKTLMCTLNLDSVAFMPCNPNIGGTAKGHLVREIDALGGEMGINIDHTYIQSRMLNTSKGPAVHSLRAQADKKRYSERMKNVIEKEPNLYLKQLEVVSIDVEDNKVKGVLTRHGAYFTCRAVILTSGTYLKSQVIIGEVTLNEGPSGLFPANELSSSLESLGISLRRFKTGTPARVNRRSVDFSKMEEQRGDEKVVPFSFISENIERPQVSCYLTYTNERTHEVIMENIHRSPLYNGSIKSTGPRYCPSIEDKVMRFRDKERHQLFVEPEGEYTEELYLQGMSSSLPEDVQIEMLKTIPGLENVEMMRTAYAIEYDCIDPTQLKPTLEFKHIDGFFSAGQVNGSSGYEEAAGQGILAGINAALKLQNREPLVLSRSDAYIGVLVDDLVTKGTNEPYRMMTSRSEYRLLLRQDNADLRLTEIGYKVGLVTEERYNKFTSKKEDIEKEIERIKSLQITNKREVNEFLESKGSVALRKPISLYELIKRSELDYYNVAELDLERQELSEAVKEQVNIVSKYEGYITKQLEQINQFKKYEEKLIPKDLNYEDIKGLRIEAIQKLNNIRPISIGQASRISGVSPADISVLLIYLEQRNRINANSDNIEKSE</sequence>
<evidence type="ECO:0000256" key="10">
    <source>
        <dbReference type="HAMAP-Rule" id="MF_00129"/>
    </source>
</evidence>
<dbReference type="InterPro" id="IPR004416">
    <property type="entry name" value="MnmG"/>
</dbReference>
<organism evidence="13 14">
    <name type="scientific">Clostridium punense</name>
    <dbReference type="NCBI Taxonomy" id="1054297"/>
    <lineage>
        <taxon>Bacteria</taxon>
        <taxon>Bacillati</taxon>
        <taxon>Bacillota</taxon>
        <taxon>Clostridia</taxon>
        <taxon>Eubacteriales</taxon>
        <taxon>Clostridiaceae</taxon>
        <taxon>Clostridium</taxon>
    </lineage>
</organism>
<dbReference type="InterPro" id="IPR002218">
    <property type="entry name" value="MnmG-rel"/>
</dbReference>
<evidence type="ECO:0000256" key="7">
    <source>
        <dbReference type="ARBA" id="ARBA00023027"/>
    </source>
</evidence>
<evidence type="ECO:0000256" key="4">
    <source>
        <dbReference type="ARBA" id="ARBA00022630"/>
    </source>
</evidence>
<comment type="similarity">
    <text evidence="2 10">Belongs to the MnmG family.</text>
</comment>
<keyword evidence="5 10" id="KW-0819">tRNA processing</keyword>
<evidence type="ECO:0000256" key="1">
    <source>
        <dbReference type="ARBA" id="ARBA00001974"/>
    </source>
</evidence>
<comment type="subunit">
    <text evidence="8 10">Homodimer. Heterotetramer of two MnmE and two MnmG subunits.</text>
</comment>
<evidence type="ECO:0000313" key="14">
    <source>
        <dbReference type="Proteomes" id="UP001519308"/>
    </source>
</evidence>
<dbReference type="PANTHER" id="PTHR11806:SF0">
    <property type="entry name" value="PROTEIN MTO1 HOMOLOG, MITOCHONDRIAL"/>
    <property type="match status" value="1"/>
</dbReference>
<dbReference type="InterPro" id="IPR044920">
    <property type="entry name" value="MnmG_C_subdom_sf"/>
</dbReference>
<evidence type="ECO:0000313" key="13">
    <source>
        <dbReference type="EMBL" id="MBP2023568.1"/>
    </source>
</evidence>
<comment type="caution">
    <text evidence="10">Lacks conserved residue(s) required for the propagation of feature annotation.</text>
</comment>
<dbReference type="HAMAP" id="MF_00129">
    <property type="entry name" value="MnmG_GidA"/>
    <property type="match status" value="1"/>
</dbReference>
<keyword evidence="10" id="KW-0963">Cytoplasm</keyword>
<dbReference type="InterPro" id="IPR036188">
    <property type="entry name" value="FAD/NAD-bd_sf"/>
</dbReference>
<dbReference type="PANTHER" id="PTHR11806">
    <property type="entry name" value="GLUCOSE INHIBITED DIVISION PROTEIN A"/>
    <property type="match status" value="1"/>
</dbReference>
<evidence type="ECO:0000256" key="3">
    <source>
        <dbReference type="ARBA" id="ARBA00020461"/>
    </source>
</evidence>
<dbReference type="Pfam" id="PF21680">
    <property type="entry name" value="GIDA_C_1st"/>
    <property type="match status" value="1"/>
</dbReference>
<keyword evidence="6 10" id="KW-0274">FAD</keyword>
<name>A0ABS4K705_9CLOT</name>
<reference evidence="13 14" key="1">
    <citation type="submission" date="2021-03" db="EMBL/GenBank/DDBJ databases">
        <title>Genomic Encyclopedia of Type Strains, Phase IV (KMG-IV): sequencing the most valuable type-strain genomes for metagenomic binning, comparative biology and taxonomic classification.</title>
        <authorList>
            <person name="Goeker M."/>
        </authorList>
    </citation>
    <scope>NUCLEOTIDE SEQUENCE [LARGE SCALE GENOMIC DNA]</scope>
    <source>
        <strain evidence="13 14">DSM 28650</strain>
    </source>
</reference>
<dbReference type="NCBIfam" id="TIGR00136">
    <property type="entry name" value="mnmG_gidA"/>
    <property type="match status" value="1"/>
</dbReference>
<comment type="function">
    <text evidence="10">NAD-binding protein involved in the addition of a carboxymethylaminomethyl (cmnm) group at the wobble position (U34) of certain tRNAs, forming tRNA-cmnm(5)s(2)U34.</text>
</comment>
<accession>A0ABS4K705</accession>
<keyword evidence="4 10" id="KW-0285">Flavoprotein</keyword>
<dbReference type="InterPro" id="IPR049312">
    <property type="entry name" value="GIDA_C_N"/>
</dbReference>
<feature type="coiled-coil region" evidence="11">
    <location>
        <begin position="463"/>
        <end position="493"/>
    </location>
</feature>
<evidence type="ECO:0000259" key="12">
    <source>
        <dbReference type="SMART" id="SM01228"/>
    </source>
</evidence>
<dbReference type="PROSITE" id="PS01280">
    <property type="entry name" value="GIDA_1"/>
    <property type="match status" value="1"/>
</dbReference>
<keyword evidence="7 10" id="KW-0520">NAD</keyword>
<evidence type="ECO:0000256" key="2">
    <source>
        <dbReference type="ARBA" id="ARBA00007653"/>
    </source>
</evidence>
<keyword evidence="11" id="KW-0175">Coiled coil</keyword>
<dbReference type="Proteomes" id="UP001519308">
    <property type="component" value="Unassembled WGS sequence"/>
</dbReference>
<dbReference type="SMART" id="SM01228">
    <property type="entry name" value="GIDA_assoc_3"/>
    <property type="match status" value="1"/>
</dbReference>
<dbReference type="InterPro" id="IPR040131">
    <property type="entry name" value="MnmG_N"/>
</dbReference>
<proteinExistence type="inferred from homology"/>
<dbReference type="Pfam" id="PF01134">
    <property type="entry name" value="GIDA"/>
    <property type="match status" value="1"/>
</dbReference>
<feature type="binding site" evidence="10">
    <location>
        <begin position="14"/>
        <end position="19"/>
    </location>
    <ligand>
        <name>FAD</name>
        <dbReference type="ChEBI" id="CHEBI:57692"/>
    </ligand>
</feature>
<dbReference type="InterPro" id="IPR020595">
    <property type="entry name" value="MnmG-rel_CS"/>
</dbReference>
<evidence type="ECO:0000256" key="5">
    <source>
        <dbReference type="ARBA" id="ARBA00022694"/>
    </source>
</evidence>
<dbReference type="Gene3D" id="1.10.10.1800">
    <property type="entry name" value="tRNA uridine 5-carboxymethylaminomethyl modification enzyme MnmG/GidA"/>
    <property type="match status" value="1"/>
</dbReference>